<organism evidence="1 2">
    <name type="scientific">Gonium pectorale</name>
    <name type="common">Green alga</name>
    <dbReference type="NCBI Taxonomy" id="33097"/>
    <lineage>
        <taxon>Eukaryota</taxon>
        <taxon>Viridiplantae</taxon>
        <taxon>Chlorophyta</taxon>
        <taxon>core chlorophytes</taxon>
        <taxon>Chlorophyceae</taxon>
        <taxon>CS clade</taxon>
        <taxon>Chlamydomonadales</taxon>
        <taxon>Volvocaceae</taxon>
        <taxon>Gonium</taxon>
    </lineage>
</organism>
<accession>A0A150FWL7</accession>
<comment type="caution">
    <text evidence="1">The sequence shown here is derived from an EMBL/GenBank/DDBJ whole genome shotgun (WGS) entry which is preliminary data.</text>
</comment>
<protein>
    <submittedName>
        <fullName evidence="1">Uncharacterized protein</fullName>
    </submittedName>
</protein>
<sequence>MTAGDMSMRQPRARRLRAAAPELPPGDPRVEVVHFAHSRVAIRTDADGHTLGDRLRKLPVLRRALAAIPPTDVVAVVDALDTLVQPPAAALLESYLAAGAPPFRASTEANCWPPAIAPWCGLFDEHPGGRHLPNRFVNSGGLIGRAAVLSRYVYDAVEALAGRTSPASWLPPSCSSAGPDDQALLACPYLFGNRYGLTLDYDSQFFFSVFLSAHRLASAGPGRGWAVAAGGGGGGRAPAANVTPAFLHCNGGQARRSLGRLKQGLLPSGERAQAAPGFELWVDGRRTRLEALCGGGDGQGG</sequence>
<dbReference type="Proteomes" id="UP000075714">
    <property type="component" value="Unassembled WGS sequence"/>
</dbReference>
<gene>
    <name evidence="1" type="ORF">GPECTOR_222g482</name>
</gene>
<dbReference type="OrthoDB" id="69177at2759"/>
<keyword evidence="2" id="KW-1185">Reference proteome</keyword>
<evidence type="ECO:0000313" key="1">
    <source>
        <dbReference type="EMBL" id="KXZ42014.1"/>
    </source>
</evidence>
<evidence type="ECO:0000313" key="2">
    <source>
        <dbReference type="Proteomes" id="UP000075714"/>
    </source>
</evidence>
<dbReference type="EMBL" id="LSYV01000221">
    <property type="protein sequence ID" value="KXZ42014.1"/>
    <property type="molecule type" value="Genomic_DNA"/>
</dbReference>
<name>A0A150FWL7_GONPE</name>
<dbReference type="CDD" id="cd22997">
    <property type="entry name" value="GT_LH"/>
    <property type="match status" value="1"/>
</dbReference>
<dbReference type="AlphaFoldDB" id="A0A150FWL7"/>
<proteinExistence type="predicted"/>
<reference evidence="2" key="1">
    <citation type="journal article" date="2016" name="Nat. Commun.">
        <title>The Gonium pectorale genome demonstrates co-option of cell cycle regulation during the evolution of multicellularity.</title>
        <authorList>
            <person name="Hanschen E.R."/>
            <person name="Marriage T.N."/>
            <person name="Ferris P.J."/>
            <person name="Hamaji T."/>
            <person name="Toyoda A."/>
            <person name="Fujiyama A."/>
            <person name="Neme R."/>
            <person name="Noguchi H."/>
            <person name="Minakuchi Y."/>
            <person name="Suzuki M."/>
            <person name="Kawai-Toyooka H."/>
            <person name="Smith D.R."/>
            <person name="Sparks H."/>
            <person name="Anderson J."/>
            <person name="Bakaric R."/>
            <person name="Luria V."/>
            <person name="Karger A."/>
            <person name="Kirschner M.W."/>
            <person name="Durand P.M."/>
            <person name="Michod R.E."/>
            <person name="Nozaki H."/>
            <person name="Olson B.J."/>
        </authorList>
    </citation>
    <scope>NUCLEOTIDE SEQUENCE [LARGE SCALE GENOMIC DNA]</scope>
    <source>
        <strain evidence="2">NIES-2863</strain>
    </source>
</reference>